<dbReference type="SUPFAM" id="SSF50494">
    <property type="entry name" value="Trypsin-like serine proteases"/>
    <property type="match status" value="1"/>
</dbReference>
<dbReference type="InterPro" id="IPR009003">
    <property type="entry name" value="Peptidase_S1_PA"/>
</dbReference>
<dbReference type="Proteomes" id="UP000626026">
    <property type="component" value="Unassembled WGS sequence"/>
</dbReference>
<sequence length="233" mass="23267">MTGRRRLLQGMGGLAAAWSLAGCAARLPGREAAGTPAAQVSTTGFAALHLGGAPRGAAVGFDDCHVLTCAHVLTQGGAVTLRRGLDGEEAPVLGVLRSRRMDLAVLRVPAGFLEAPPRATDAPRSGEAVWAAGAPGIGHSVAQGVVEAPDAEMPGFGRGFTARMPALMGYSGGPVVDSSGTLMGLTSAMPGGGGASLLAFLTGADLDGLAGADRQVFVLSIQRASAEAMRLLG</sequence>
<keyword evidence="2" id="KW-1185">Reference proteome</keyword>
<proteinExistence type="predicted"/>
<evidence type="ECO:0000313" key="2">
    <source>
        <dbReference type="Proteomes" id="UP000626026"/>
    </source>
</evidence>
<dbReference type="PROSITE" id="PS51257">
    <property type="entry name" value="PROKAR_LIPOPROTEIN"/>
    <property type="match status" value="1"/>
</dbReference>
<name>A0ABR7RP65_9PROT</name>
<dbReference type="InterPro" id="IPR006311">
    <property type="entry name" value="TAT_signal"/>
</dbReference>
<dbReference type="Pfam" id="PF13365">
    <property type="entry name" value="Trypsin_2"/>
    <property type="match status" value="1"/>
</dbReference>
<accession>A0ABR7RP65</accession>
<protein>
    <submittedName>
        <fullName evidence="1">Trypsin-like peptidase domain-containing protein</fullName>
    </submittedName>
</protein>
<dbReference type="Gene3D" id="2.40.10.120">
    <property type="match status" value="1"/>
</dbReference>
<dbReference type="EMBL" id="JACTVA010000032">
    <property type="protein sequence ID" value="MBC9208401.1"/>
    <property type="molecule type" value="Genomic_DNA"/>
</dbReference>
<dbReference type="PANTHER" id="PTHR43019:SF23">
    <property type="entry name" value="PROTEASE DO-LIKE 5, CHLOROPLASTIC"/>
    <property type="match status" value="1"/>
</dbReference>
<dbReference type="RefSeq" id="WP_187785561.1">
    <property type="nucleotide sequence ID" value="NZ_JACTVA010000032.1"/>
</dbReference>
<reference evidence="1 2" key="1">
    <citation type="journal article" date="2013" name="Int. J. Syst. Evol. Microbiol.">
        <title>Roseomonas aerophila sp. nov., isolated from air.</title>
        <authorList>
            <person name="Kim S.J."/>
            <person name="Weon H.Y."/>
            <person name="Ahn J.H."/>
            <person name="Hong S.B."/>
            <person name="Seok S.J."/>
            <person name="Whang K.S."/>
            <person name="Kwon S.W."/>
        </authorList>
    </citation>
    <scope>NUCLEOTIDE SEQUENCE [LARGE SCALE GENOMIC DNA]</scope>
    <source>
        <strain evidence="1 2">NBRC 108923</strain>
    </source>
</reference>
<dbReference type="PANTHER" id="PTHR43019">
    <property type="entry name" value="SERINE ENDOPROTEASE DEGS"/>
    <property type="match status" value="1"/>
</dbReference>
<gene>
    <name evidence="1" type="ORF">IBL26_16260</name>
</gene>
<comment type="caution">
    <text evidence="1">The sequence shown here is derived from an EMBL/GenBank/DDBJ whole genome shotgun (WGS) entry which is preliminary data.</text>
</comment>
<dbReference type="PROSITE" id="PS51318">
    <property type="entry name" value="TAT"/>
    <property type="match status" value="1"/>
</dbReference>
<evidence type="ECO:0000313" key="1">
    <source>
        <dbReference type="EMBL" id="MBC9208401.1"/>
    </source>
</evidence>
<organism evidence="1 2">
    <name type="scientific">Teichococcus aerophilus</name>
    <dbReference type="NCBI Taxonomy" id="1224513"/>
    <lineage>
        <taxon>Bacteria</taxon>
        <taxon>Pseudomonadati</taxon>
        <taxon>Pseudomonadota</taxon>
        <taxon>Alphaproteobacteria</taxon>
        <taxon>Acetobacterales</taxon>
        <taxon>Roseomonadaceae</taxon>
        <taxon>Roseomonas</taxon>
    </lineage>
</organism>